<dbReference type="Gene3D" id="2.170.120.30">
    <property type="match status" value="2"/>
</dbReference>
<dbReference type="InterPro" id="IPR012505">
    <property type="entry name" value="YbbR"/>
</dbReference>
<dbReference type="Gene3D" id="2.170.120.40">
    <property type="entry name" value="YbbR-like domain"/>
    <property type="match status" value="2"/>
</dbReference>
<dbReference type="Proteomes" id="UP000265643">
    <property type="component" value="Unassembled WGS sequence"/>
</dbReference>
<dbReference type="Pfam" id="PF07949">
    <property type="entry name" value="YbbR"/>
    <property type="match status" value="4"/>
</dbReference>
<proteinExistence type="predicted"/>
<accession>A0A391NYA0</accession>
<sequence length="415" mass="44792">MKNKLTNNIGLKFAAVLFAALLWLIVVNVDDPVDTNIYRNIPVTVTNEEVVTNTGKTYQILDDTQTVTVAVTAPRSVLSQIKNNDIKAEADMREMELKSLVPVTVTVDGFEGKYESAEATPRNIQVKIEDQTKNTFPLSVDTTGTLRDGYVLGETKTNPETITIRGSESLVATIDKAVARVNISGLAEDKELDAELILYDAKGNVIDQTLLTNNLGEKGVSVDVQVLSKKDLTLDFEVSGSPANGYVYTGLTSTPDRISVCGTAKALKGLDSIQIPSSELDISGATGKEEIVVDISPYLPEGVELVDDTAKNVIVTVTVELEGAQTIEFPVEGIVVNNLASGLKIDYEDVEDLSLQFKGSQDALNSLDVRNGVSIDLKDCKDPGTYIVPVSVEVPESVTLVTQPSIKILLQKKEE</sequence>
<evidence type="ECO:0000313" key="2">
    <source>
        <dbReference type="Proteomes" id="UP000265643"/>
    </source>
</evidence>
<gene>
    <name evidence="1" type="ORF">KGMB01110_05370</name>
</gene>
<evidence type="ECO:0008006" key="3">
    <source>
        <dbReference type="Google" id="ProtNLM"/>
    </source>
</evidence>
<evidence type="ECO:0000313" key="1">
    <source>
        <dbReference type="EMBL" id="GCA66101.1"/>
    </source>
</evidence>
<comment type="caution">
    <text evidence="1">The sequence shown here is derived from an EMBL/GenBank/DDBJ whole genome shotgun (WGS) entry which is preliminary data.</text>
</comment>
<dbReference type="RefSeq" id="WP_117603860.1">
    <property type="nucleotide sequence ID" value="NZ_BHGK01000001.1"/>
</dbReference>
<dbReference type="PANTHER" id="PTHR37804:SF1">
    <property type="entry name" value="CDAA REGULATORY PROTEIN CDAR"/>
    <property type="match status" value="1"/>
</dbReference>
<protein>
    <recommendedName>
        <fullName evidence="3">YbbR-like protein</fullName>
    </recommendedName>
</protein>
<dbReference type="PANTHER" id="PTHR37804">
    <property type="entry name" value="CDAA REGULATORY PROTEIN CDAR"/>
    <property type="match status" value="1"/>
</dbReference>
<name>A0A391NYA0_9FIRM</name>
<dbReference type="EMBL" id="BHGK01000001">
    <property type="protein sequence ID" value="GCA66101.1"/>
    <property type="molecule type" value="Genomic_DNA"/>
</dbReference>
<dbReference type="InterPro" id="IPR053154">
    <property type="entry name" value="c-di-AMP_regulator"/>
</dbReference>
<reference evidence="2" key="1">
    <citation type="submission" date="2018-09" db="EMBL/GenBank/DDBJ databases">
        <title>Draft Genome Sequence of Mediterraneibacter sp. KCTC 15684.</title>
        <authorList>
            <person name="Kim J.S."/>
            <person name="Han K.I."/>
            <person name="Suh M.K."/>
            <person name="Lee K.C."/>
            <person name="Eom M.K."/>
            <person name="Lee J.H."/>
            <person name="Park S.H."/>
            <person name="Kang S.W."/>
            <person name="Park J.E."/>
            <person name="Oh B.S."/>
            <person name="Yu S.Y."/>
            <person name="Choi S.H."/>
            <person name="Lee D.H."/>
            <person name="Yoon H."/>
            <person name="Kim B."/>
            <person name="Yang S.J."/>
            <person name="Lee J.S."/>
        </authorList>
    </citation>
    <scope>NUCLEOTIDE SEQUENCE [LARGE SCALE GENOMIC DNA]</scope>
    <source>
        <strain evidence="2">KCTC 15684</strain>
    </source>
</reference>
<keyword evidence="2" id="KW-1185">Reference proteome</keyword>
<organism evidence="1 2">
    <name type="scientific">Mediterraneibacter butyricigenes</name>
    <dbReference type="NCBI Taxonomy" id="2316025"/>
    <lineage>
        <taxon>Bacteria</taxon>
        <taxon>Bacillati</taxon>
        <taxon>Bacillota</taxon>
        <taxon>Clostridia</taxon>
        <taxon>Lachnospirales</taxon>
        <taxon>Lachnospiraceae</taxon>
        <taxon>Mediterraneibacter</taxon>
    </lineage>
</organism>
<dbReference type="AlphaFoldDB" id="A0A391NYA0"/>